<sequence length="472" mass="47581">MRKWIPLAAICLGAFMLLVDVSIVNVALPPMAADLHSSFTSLQWVVDSYALMLAALLMAFGSLGDRVGHRRLYLWGLAVFAAASAGCALAPDAGTLIAARAVQGVGGAAMMTSTTALLAGAYRGRERAVAFGVWGAVNGAAAAVGPVLGGLLTDWSGWRAIFVVNLPVAALALVLTLAAVRPGAGAVRGRPDVPGALAFTVFATALTYGLIESGDRGWDSPVVLGALAVAVLAGAAFVPAELRAEHPLLDLALLRNRAFLGLTLAGLLLTAGAFAQLTYTSLWLQQVLHLGPLAAGLAVCPLAVSAFVVALVGGRVLHRVQPRLPIGIGLLLIGGGTLLLRLVSAGSTWTALLPGLLVTGVGVGLSTPVLMSTALAAVEPRRAGMASGTVNTARQLGYALGIALLGTVFQDRVKDAAGPADLPAAFAAGLDDVYLAAGCTGLAAGLLVLALVRPAAPAPAAPAPREDARVGG</sequence>
<gene>
    <name evidence="10" type="ORF">FHR36_005322</name>
</gene>
<proteinExistence type="predicted"/>
<dbReference type="InterPro" id="IPR020846">
    <property type="entry name" value="MFS_dom"/>
</dbReference>
<name>A0ABT1J405_9ACTN</name>
<dbReference type="NCBIfam" id="TIGR00711">
    <property type="entry name" value="efflux_EmrB"/>
    <property type="match status" value="1"/>
</dbReference>
<dbReference type="Proteomes" id="UP001206483">
    <property type="component" value="Unassembled WGS sequence"/>
</dbReference>
<feature type="transmembrane region" description="Helical" evidence="8">
    <location>
        <begin position="42"/>
        <end position="60"/>
    </location>
</feature>
<organism evidence="10 11">
    <name type="scientific">Kitasatospora paracochleata</name>
    <dbReference type="NCBI Taxonomy" id="58354"/>
    <lineage>
        <taxon>Bacteria</taxon>
        <taxon>Bacillati</taxon>
        <taxon>Actinomycetota</taxon>
        <taxon>Actinomycetes</taxon>
        <taxon>Kitasatosporales</taxon>
        <taxon>Streptomycetaceae</taxon>
        <taxon>Kitasatospora</taxon>
    </lineage>
</organism>
<feature type="transmembrane region" description="Helical" evidence="8">
    <location>
        <begin position="158"/>
        <end position="180"/>
    </location>
</feature>
<feature type="transmembrane region" description="Helical" evidence="8">
    <location>
        <begin position="259"/>
        <end position="279"/>
    </location>
</feature>
<dbReference type="PROSITE" id="PS50850">
    <property type="entry name" value="MFS"/>
    <property type="match status" value="1"/>
</dbReference>
<evidence type="ECO:0000256" key="5">
    <source>
        <dbReference type="ARBA" id="ARBA00022989"/>
    </source>
</evidence>
<evidence type="ECO:0000256" key="7">
    <source>
        <dbReference type="ARBA" id="ARBA00023251"/>
    </source>
</evidence>
<feature type="transmembrane region" description="Helical" evidence="8">
    <location>
        <begin position="97"/>
        <end position="119"/>
    </location>
</feature>
<evidence type="ECO:0000256" key="6">
    <source>
        <dbReference type="ARBA" id="ARBA00023136"/>
    </source>
</evidence>
<dbReference type="PRINTS" id="PR01036">
    <property type="entry name" value="TCRTETB"/>
</dbReference>
<dbReference type="InterPro" id="IPR036259">
    <property type="entry name" value="MFS_trans_sf"/>
</dbReference>
<keyword evidence="5 8" id="KW-1133">Transmembrane helix</keyword>
<keyword evidence="7" id="KW-0046">Antibiotic resistance</keyword>
<dbReference type="Pfam" id="PF07690">
    <property type="entry name" value="MFS_1"/>
    <property type="match status" value="1"/>
</dbReference>
<protein>
    <submittedName>
        <fullName evidence="10">EmrB/QacA subfamily drug resistance transporter</fullName>
    </submittedName>
</protein>
<dbReference type="InterPro" id="IPR004638">
    <property type="entry name" value="EmrB-like"/>
</dbReference>
<evidence type="ECO:0000256" key="2">
    <source>
        <dbReference type="ARBA" id="ARBA00022448"/>
    </source>
</evidence>
<feature type="domain" description="Major facilitator superfamily (MFS) profile" evidence="9">
    <location>
        <begin position="6"/>
        <end position="456"/>
    </location>
</feature>
<evidence type="ECO:0000256" key="8">
    <source>
        <dbReference type="SAM" id="Phobius"/>
    </source>
</evidence>
<feature type="transmembrane region" description="Helical" evidence="8">
    <location>
        <begin position="131"/>
        <end position="152"/>
    </location>
</feature>
<dbReference type="RefSeq" id="WP_253801035.1">
    <property type="nucleotide sequence ID" value="NZ_BAAAUB010000051.1"/>
</dbReference>
<dbReference type="PANTHER" id="PTHR42718:SF49">
    <property type="entry name" value="EXPORT PROTEIN"/>
    <property type="match status" value="1"/>
</dbReference>
<feature type="transmembrane region" description="Helical" evidence="8">
    <location>
        <begin position="217"/>
        <end position="238"/>
    </location>
</feature>
<keyword evidence="6 8" id="KW-0472">Membrane</keyword>
<keyword evidence="2" id="KW-0813">Transport</keyword>
<dbReference type="CDD" id="cd17321">
    <property type="entry name" value="MFS_MMR_MDR_like"/>
    <property type="match status" value="1"/>
</dbReference>
<accession>A0ABT1J405</accession>
<keyword evidence="3" id="KW-1003">Cell membrane</keyword>
<feature type="transmembrane region" description="Helical" evidence="8">
    <location>
        <begin position="324"/>
        <end position="343"/>
    </location>
</feature>
<dbReference type="Gene3D" id="1.20.1250.20">
    <property type="entry name" value="MFS general substrate transporter like domains"/>
    <property type="match status" value="1"/>
</dbReference>
<evidence type="ECO:0000259" key="9">
    <source>
        <dbReference type="PROSITE" id="PS50850"/>
    </source>
</evidence>
<evidence type="ECO:0000256" key="4">
    <source>
        <dbReference type="ARBA" id="ARBA00022692"/>
    </source>
</evidence>
<reference evidence="10 11" key="1">
    <citation type="submission" date="2022-06" db="EMBL/GenBank/DDBJ databases">
        <title>Sequencing the genomes of 1000 actinobacteria strains.</title>
        <authorList>
            <person name="Klenk H.-P."/>
        </authorList>
    </citation>
    <scope>NUCLEOTIDE SEQUENCE [LARGE SCALE GENOMIC DNA]</scope>
    <source>
        <strain evidence="10 11">DSM 41656</strain>
    </source>
</reference>
<keyword evidence="4 8" id="KW-0812">Transmembrane</keyword>
<evidence type="ECO:0000313" key="11">
    <source>
        <dbReference type="Proteomes" id="UP001206483"/>
    </source>
</evidence>
<comment type="subcellular location">
    <subcellularLocation>
        <location evidence="1">Cell membrane</location>
        <topology evidence="1">Multi-pass membrane protein</topology>
    </subcellularLocation>
</comment>
<dbReference type="InterPro" id="IPR011701">
    <property type="entry name" value="MFS"/>
</dbReference>
<dbReference type="EMBL" id="JAMZDX010000005">
    <property type="protein sequence ID" value="MCP2312156.1"/>
    <property type="molecule type" value="Genomic_DNA"/>
</dbReference>
<feature type="transmembrane region" description="Helical" evidence="8">
    <location>
        <begin position="396"/>
        <end position="413"/>
    </location>
</feature>
<evidence type="ECO:0000313" key="10">
    <source>
        <dbReference type="EMBL" id="MCP2312156.1"/>
    </source>
</evidence>
<dbReference type="PANTHER" id="PTHR42718">
    <property type="entry name" value="MAJOR FACILITATOR SUPERFAMILY MULTIDRUG TRANSPORTER MFSC"/>
    <property type="match status" value="1"/>
</dbReference>
<feature type="transmembrane region" description="Helical" evidence="8">
    <location>
        <begin position="291"/>
        <end position="312"/>
    </location>
</feature>
<feature type="transmembrane region" description="Helical" evidence="8">
    <location>
        <begin position="433"/>
        <end position="452"/>
    </location>
</feature>
<evidence type="ECO:0000256" key="1">
    <source>
        <dbReference type="ARBA" id="ARBA00004651"/>
    </source>
</evidence>
<feature type="transmembrane region" description="Helical" evidence="8">
    <location>
        <begin position="349"/>
        <end position="375"/>
    </location>
</feature>
<dbReference type="Gene3D" id="1.20.1720.10">
    <property type="entry name" value="Multidrug resistance protein D"/>
    <property type="match status" value="1"/>
</dbReference>
<feature type="transmembrane region" description="Helical" evidence="8">
    <location>
        <begin position="192"/>
        <end position="211"/>
    </location>
</feature>
<feature type="transmembrane region" description="Helical" evidence="8">
    <location>
        <begin position="72"/>
        <end position="91"/>
    </location>
</feature>
<comment type="caution">
    <text evidence="10">The sequence shown here is derived from an EMBL/GenBank/DDBJ whole genome shotgun (WGS) entry which is preliminary data.</text>
</comment>
<keyword evidence="11" id="KW-1185">Reference proteome</keyword>
<dbReference type="SUPFAM" id="SSF103473">
    <property type="entry name" value="MFS general substrate transporter"/>
    <property type="match status" value="1"/>
</dbReference>
<evidence type="ECO:0000256" key="3">
    <source>
        <dbReference type="ARBA" id="ARBA00022475"/>
    </source>
</evidence>